<dbReference type="AlphaFoldDB" id="A0A246WQ31"/>
<evidence type="ECO:0000313" key="2">
    <source>
        <dbReference type="Proteomes" id="UP000197596"/>
    </source>
</evidence>
<evidence type="ECO:0000313" key="1">
    <source>
        <dbReference type="EMBL" id="OWY28489.1"/>
    </source>
</evidence>
<gene>
    <name evidence="1" type="ORF">CEJ42_14755</name>
</gene>
<protein>
    <recommendedName>
        <fullName evidence="3">TIGR04255 family protein</fullName>
    </recommendedName>
</protein>
<reference evidence="1 2" key="1">
    <citation type="submission" date="2017-06" db="EMBL/GenBank/DDBJ databases">
        <title>Herbaspirillum phytohormonus sp. nov., isolated from the root nodule of Robinia pseudoacacia in lead-zinc mine.</title>
        <authorList>
            <person name="Fan M."/>
            <person name="Lin Y."/>
        </authorList>
    </citation>
    <scope>NUCLEOTIDE SEQUENCE [LARGE SCALE GENOMIC DNA]</scope>
    <source>
        <strain evidence="1 2">HZ10</strain>
    </source>
</reference>
<sequence length="270" mass="31015">MSVARPDGLPDFLNPPLNEVVMGVQFSRPKGYQQIYAGQVWQLFKDQYPVVQEQPALPPAFETFGLQQQIFPPPPGFGFFSGAMHDRFWFLTSKGEELLQFQEDKLLHNWRKIGDETNEYPRFESVIDRFGDELGKLQEFMTTLSGQQLLINQCEVSYINHIVFTEALPTPQHWLNFVNFQSISPNDVSMVLRETILDDEQRPQARLTYEISIGQKSGQQMMNLGITFRGIPKTPNLPDVLAFLNAGRLRIVTRFAEITTTAAHEYWGKK</sequence>
<dbReference type="EMBL" id="NJGU01000007">
    <property type="protein sequence ID" value="OWY28489.1"/>
    <property type="molecule type" value="Genomic_DNA"/>
</dbReference>
<name>A0A246WQ31_9BURK</name>
<dbReference type="InterPro" id="IPR026349">
    <property type="entry name" value="CHP04255"/>
</dbReference>
<dbReference type="NCBIfam" id="TIGR04255">
    <property type="entry name" value="sporadTIGR04255"/>
    <property type="match status" value="1"/>
</dbReference>
<organism evidence="1 2">
    <name type="scientific">Herbaspirillum robiniae</name>
    <dbReference type="NCBI Taxonomy" id="2014887"/>
    <lineage>
        <taxon>Bacteria</taxon>
        <taxon>Pseudomonadati</taxon>
        <taxon>Pseudomonadota</taxon>
        <taxon>Betaproteobacteria</taxon>
        <taxon>Burkholderiales</taxon>
        <taxon>Oxalobacteraceae</taxon>
        <taxon>Herbaspirillum</taxon>
    </lineage>
</organism>
<accession>A0A246WQ31</accession>
<dbReference type="RefSeq" id="WP_088751583.1">
    <property type="nucleotide sequence ID" value="NZ_NJGU01000007.1"/>
</dbReference>
<dbReference type="Proteomes" id="UP000197596">
    <property type="component" value="Unassembled WGS sequence"/>
</dbReference>
<comment type="caution">
    <text evidence="1">The sequence shown here is derived from an EMBL/GenBank/DDBJ whole genome shotgun (WGS) entry which is preliminary data.</text>
</comment>
<evidence type="ECO:0008006" key="3">
    <source>
        <dbReference type="Google" id="ProtNLM"/>
    </source>
</evidence>
<proteinExistence type="predicted"/>